<feature type="domain" description="F-box" evidence="1">
    <location>
        <begin position="4"/>
        <end position="50"/>
    </location>
</feature>
<comment type="caution">
    <text evidence="2">The sequence shown here is derived from an EMBL/GenBank/DDBJ whole genome shotgun (WGS) entry which is preliminary data.</text>
</comment>
<dbReference type="PROSITE" id="PS50181">
    <property type="entry name" value="FBOX"/>
    <property type="match status" value="1"/>
</dbReference>
<reference evidence="2" key="1">
    <citation type="submission" date="2023-07" db="EMBL/GenBank/DDBJ databases">
        <authorList>
            <consortium name="AG Swart"/>
            <person name="Singh M."/>
            <person name="Singh A."/>
            <person name="Seah K."/>
            <person name="Emmerich C."/>
        </authorList>
    </citation>
    <scope>NUCLEOTIDE SEQUENCE</scope>
    <source>
        <strain evidence="2">DP1</strain>
    </source>
</reference>
<proteinExistence type="predicted"/>
<dbReference type="Proteomes" id="UP001295684">
    <property type="component" value="Unassembled WGS sequence"/>
</dbReference>
<evidence type="ECO:0000259" key="1">
    <source>
        <dbReference type="PROSITE" id="PS50181"/>
    </source>
</evidence>
<accession>A0AAD1UM11</accession>
<dbReference type="AlphaFoldDB" id="A0AAD1UM11"/>
<evidence type="ECO:0000313" key="3">
    <source>
        <dbReference type="Proteomes" id="UP001295684"/>
    </source>
</evidence>
<protein>
    <recommendedName>
        <fullName evidence="1">F-box domain-containing protein</fullName>
    </recommendedName>
</protein>
<sequence length="185" mass="21329">MESNFSLTQMRLSDLCNILHYMSIPDLMRVLATCKKFYEYRHSNGIWVKILDYQPAPVLAESKCLTEEGIDSSKEAIIIQNIFLRIPDFYTDLVIKEGSSAIDVVKCIRELVMNYENKVIGLEGLESSSHDYDQTIHRTLDSSQYNLWSFGGSKIVADTGWLIYKMKNWPSLISSVMIRPVRFWG</sequence>
<organism evidence="2 3">
    <name type="scientific">Euplotes crassus</name>
    <dbReference type="NCBI Taxonomy" id="5936"/>
    <lineage>
        <taxon>Eukaryota</taxon>
        <taxon>Sar</taxon>
        <taxon>Alveolata</taxon>
        <taxon>Ciliophora</taxon>
        <taxon>Intramacronucleata</taxon>
        <taxon>Spirotrichea</taxon>
        <taxon>Hypotrichia</taxon>
        <taxon>Euplotida</taxon>
        <taxon>Euplotidae</taxon>
        <taxon>Moneuplotes</taxon>
    </lineage>
</organism>
<name>A0AAD1UM11_EUPCR</name>
<evidence type="ECO:0000313" key="2">
    <source>
        <dbReference type="EMBL" id="CAI2371279.1"/>
    </source>
</evidence>
<dbReference type="SUPFAM" id="SSF81383">
    <property type="entry name" value="F-box domain"/>
    <property type="match status" value="1"/>
</dbReference>
<dbReference type="EMBL" id="CAMPGE010012509">
    <property type="protein sequence ID" value="CAI2371279.1"/>
    <property type="molecule type" value="Genomic_DNA"/>
</dbReference>
<dbReference type="InterPro" id="IPR001810">
    <property type="entry name" value="F-box_dom"/>
</dbReference>
<gene>
    <name evidence="2" type="ORF">ECRASSUSDP1_LOCUS12599</name>
</gene>
<keyword evidence="3" id="KW-1185">Reference proteome</keyword>
<dbReference type="InterPro" id="IPR036047">
    <property type="entry name" value="F-box-like_dom_sf"/>
</dbReference>